<feature type="domain" description="Alcohol dehydrogenase-like C-terminal" evidence="3">
    <location>
        <begin position="205"/>
        <end position="337"/>
    </location>
</feature>
<dbReference type="InterPro" id="IPR036291">
    <property type="entry name" value="NAD(P)-bd_dom_sf"/>
</dbReference>
<dbReference type="Pfam" id="PF16884">
    <property type="entry name" value="ADH_N_2"/>
    <property type="match status" value="1"/>
</dbReference>
<dbReference type="InterPro" id="IPR045010">
    <property type="entry name" value="MDR_fam"/>
</dbReference>
<comment type="caution">
    <text evidence="5">The sequence shown here is derived from an EMBL/GenBank/DDBJ whole genome shotgun (WGS) entry which is preliminary data.</text>
</comment>
<reference evidence="5 6" key="1">
    <citation type="journal article" date="2018" name="Sci. Data">
        <title>The draft genome sequence of cork oak.</title>
        <authorList>
            <person name="Ramos A.M."/>
            <person name="Usie A."/>
            <person name="Barbosa P."/>
            <person name="Barros P.M."/>
            <person name="Capote T."/>
            <person name="Chaves I."/>
            <person name="Simoes F."/>
            <person name="Abreu I."/>
            <person name="Carrasquinho I."/>
            <person name="Faro C."/>
            <person name="Guimaraes J.B."/>
            <person name="Mendonca D."/>
            <person name="Nobrega F."/>
            <person name="Rodrigues L."/>
            <person name="Saibo N.J.M."/>
            <person name="Varela M.C."/>
            <person name="Egas C."/>
            <person name="Matos J."/>
            <person name="Miguel C.M."/>
            <person name="Oliveira M.M."/>
            <person name="Ricardo C.P."/>
            <person name="Goncalves S."/>
        </authorList>
    </citation>
    <scope>NUCLEOTIDE SEQUENCE [LARGE SCALE GENOMIC DNA]</scope>
    <source>
        <strain evidence="6">cv. HL8</strain>
    </source>
</reference>
<dbReference type="FunFam" id="3.40.50.720:FF:000121">
    <property type="entry name" value="Prostaglandin reductase 2"/>
    <property type="match status" value="1"/>
</dbReference>
<feature type="transmembrane region" description="Helical" evidence="2">
    <location>
        <begin position="126"/>
        <end position="152"/>
    </location>
</feature>
<dbReference type="SUPFAM" id="SSF51735">
    <property type="entry name" value="NAD(P)-binding Rossmann-fold domains"/>
    <property type="match status" value="1"/>
</dbReference>
<dbReference type="PANTHER" id="PTHR43205:SF7">
    <property type="entry name" value="PROSTAGLANDIN REDUCTASE 1"/>
    <property type="match status" value="1"/>
</dbReference>
<dbReference type="InterPro" id="IPR011032">
    <property type="entry name" value="GroES-like_sf"/>
</dbReference>
<keyword evidence="1" id="KW-0560">Oxidoreductase</keyword>
<evidence type="ECO:0000259" key="4">
    <source>
        <dbReference type="Pfam" id="PF16884"/>
    </source>
</evidence>
<feature type="domain" description="Oxidoreductase N-terminal" evidence="4">
    <location>
        <begin position="4"/>
        <end position="110"/>
    </location>
</feature>
<evidence type="ECO:0000259" key="3">
    <source>
        <dbReference type="Pfam" id="PF00107"/>
    </source>
</evidence>
<evidence type="ECO:0000313" key="5">
    <source>
        <dbReference type="EMBL" id="KAK7833196.1"/>
    </source>
</evidence>
<keyword evidence="2" id="KW-0472">Membrane</keyword>
<evidence type="ECO:0000256" key="1">
    <source>
        <dbReference type="ARBA" id="ARBA00023002"/>
    </source>
</evidence>
<proteinExistence type="predicted"/>
<dbReference type="SUPFAM" id="SSF50129">
    <property type="entry name" value="GroES-like"/>
    <property type="match status" value="1"/>
</dbReference>
<dbReference type="PANTHER" id="PTHR43205">
    <property type="entry name" value="PROSTAGLANDIN REDUCTASE"/>
    <property type="match status" value="1"/>
</dbReference>
<name>A0AAW0K4D0_QUESU</name>
<keyword evidence="2" id="KW-1133">Transmembrane helix</keyword>
<dbReference type="Gene3D" id="3.90.180.10">
    <property type="entry name" value="Medium-chain alcohol dehydrogenases, catalytic domain"/>
    <property type="match status" value="1"/>
</dbReference>
<dbReference type="EMBL" id="PKMF04000409">
    <property type="protein sequence ID" value="KAK7833196.1"/>
    <property type="molecule type" value="Genomic_DNA"/>
</dbReference>
<dbReference type="Gene3D" id="3.40.50.720">
    <property type="entry name" value="NAD(P)-binding Rossmann-like Domain"/>
    <property type="match status" value="1"/>
</dbReference>
<keyword evidence="6" id="KW-1185">Reference proteome</keyword>
<dbReference type="InterPro" id="IPR041694">
    <property type="entry name" value="ADH_N_2"/>
</dbReference>
<dbReference type="GO" id="GO:0032440">
    <property type="term" value="F:2-alkenal reductase [NAD(P)H] activity"/>
    <property type="evidence" value="ECO:0007669"/>
    <property type="project" value="TreeGrafter"/>
</dbReference>
<protein>
    <submittedName>
        <fullName evidence="5">2-alkenal reductase (Nadp(+)-dependent)</fullName>
    </submittedName>
</protein>
<dbReference type="AlphaFoldDB" id="A0AAW0K4D0"/>
<sequence length="383" mass="42906">MRNKQVIFKDYVSGFLKESDMQVNNGTLKLKLPEGSNGIVVKNLYLSCDPYMRNRMTRVEGPNHFTSFTPSSPLTGFGVAKVLDSRHPNFKKGDLIWGTTGWEEYSVITELEGVCKIQHTDVPLSYYTGILGILLLMCVCVCVWGLDIYVLACEILIQMRLLYALYMQMHPKTICMPGLSAYVGFYEVCSPKKGEYMFISAASGAVGQLVGQFAKLMGCYVVGSAGSKEKVDLLKRKFGFDDAFNYKEETDLDAALKRYFPEGIDIYFENVGGKMLDAVLLNMKDHGRISVCGLVSQYNLDQPEGVQNLMCLIYKRIHMKGFAVSDYYNIYPKFLDVMLPYIREGKIMYVEDIAEGLESGPAALAGLYSGRNVGKQVVLIARE</sequence>
<accession>A0AAW0K4D0</accession>
<organism evidence="5 6">
    <name type="scientific">Quercus suber</name>
    <name type="common">Cork oak</name>
    <dbReference type="NCBI Taxonomy" id="58331"/>
    <lineage>
        <taxon>Eukaryota</taxon>
        <taxon>Viridiplantae</taxon>
        <taxon>Streptophyta</taxon>
        <taxon>Embryophyta</taxon>
        <taxon>Tracheophyta</taxon>
        <taxon>Spermatophyta</taxon>
        <taxon>Magnoliopsida</taxon>
        <taxon>eudicotyledons</taxon>
        <taxon>Gunneridae</taxon>
        <taxon>Pentapetalae</taxon>
        <taxon>rosids</taxon>
        <taxon>fabids</taxon>
        <taxon>Fagales</taxon>
        <taxon>Fagaceae</taxon>
        <taxon>Quercus</taxon>
    </lineage>
</organism>
<dbReference type="CDD" id="cd08295">
    <property type="entry name" value="double_bond_reductase_like"/>
    <property type="match status" value="1"/>
</dbReference>
<dbReference type="InterPro" id="IPR013149">
    <property type="entry name" value="ADH-like_C"/>
</dbReference>
<gene>
    <name evidence="5" type="primary">DBR_21</name>
    <name evidence="5" type="ORF">CFP56_025734</name>
</gene>
<dbReference type="Proteomes" id="UP000237347">
    <property type="component" value="Unassembled WGS sequence"/>
</dbReference>
<dbReference type="Pfam" id="PF00107">
    <property type="entry name" value="ADH_zinc_N"/>
    <property type="match status" value="1"/>
</dbReference>
<keyword evidence="2" id="KW-0812">Transmembrane</keyword>
<evidence type="ECO:0000313" key="6">
    <source>
        <dbReference type="Proteomes" id="UP000237347"/>
    </source>
</evidence>
<evidence type="ECO:0000256" key="2">
    <source>
        <dbReference type="SAM" id="Phobius"/>
    </source>
</evidence>